<dbReference type="RefSeq" id="WP_337704372.1">
    <property type="nucleotide sequence ID" value="NZ_JBBEGM010000007.1"/>
</dbReference>
<protein>
    <submittedName>
        <fullName evidence="2">DUF998 domain-containing protein</fullName>
    </submittedName>
</protein>
<feature type="transmembrane region" description="Helical" evidence="1">
    <location>
        <begin position="89"/>
        <end position="108"/>
    </location>
</feature>
<feature type="transmembrane region" description="Helical" evidence="1">
    <location>
        <begin position="163"/>
        <end position="181"/>
    </location>
</feature>
<feature type="transmembrane region" description="Helical" evidence="1">
    <location>
        <begin position="128"/>
        <end position="151"/>
    </location>
</feature>
<comment type="caution">
    <text evidence="2">The sequence shown here is derived from an EMBL/GenBank/DDBJ whole genome shotgun (WGS) entry which is preliminary data.</text>
</comment>
<dbReference type="InterPro" id="IPR009339">
    <property type="entry name" value="DUF998"/>
</dbReference>
<name>A0ABU8M7J0_9PSEU</name>
<keyword evidence="3" id="KW-1185">Reference proteome</keyword>
<accession>A0ABU8M7J0</accession>
<reference evidence="2 3" key="1">
    <citation type="submission" date="2024-03" db="EMBL/GenBank/DDBJ databases">
        <title>Actinomycetospora sp. OC33-EN07, a novel actinomycete isolated from wild orchid (Aerides multiflora).</title>
        <authorList>
            <person name="Suriyachadkun C."/>
        </authorList>
    </citation>
    <scope>NUCLEOTIDE SEQUENCE [LARGE SCALE GENOMIC DNA]</scope>
    <source>
        <strain evidence="2 3">OC33-EN07</strain>
    </source>
</reference>
<dbReference type="Pfam" id="PF06197">
    <property type="entry name" value="DUF998"/>
    <property type="match status" value="1"/>
</dbReference>
<proteinExistence type="predicted"/>
<evidence type="ECO:0000256" key="1">
    <source>
        <dbReference type="SAM" id="Phobius"/>
    </source>
</evidence>
<evidence type="ECO:0000313" key="3">
    <source>
        <dbReference type="Proteomes" id="UP001369736"/>
    </source>
</evidence>
<organism evidence="2 3">
    <name type="scientific">Actinomycetospora flava</name>
    <dbReference type="NCBI Taxonomy" id="3129232"/>
    <lineage>
        <taxon>Bacteria</taxon>
        <taxon>Bacillati</taxon>
        <taxon>Actinomycetota</taxon>
        <taxon>Actinomycetes</taxon>
        <taxon>Pseudonocardiales</taxon>
        <taxon>Pseudonocardiaceae</taxon>
        <taxon>Actinomycetospora</taxon>
    </lineage>
</organism>
<evidence type="ECO:0000313" key="2">
    <source>
        <dbReference type="EMBL" id="MEJ2863007.1"/>
    </source>
</evidence>
<sequence>MSTITATPTRTTATRLGLLALGLAGWSVVSIAQAATREGFDILVHPLSQLSTGDLGWLQITNFVVAGLLVVVGAGGLRTALRGTPGGVWVPRLVAAAGVGLAAAGVLVMDPGNGFPVGAPTGVTTMSWHALGHMVAGTLSFTTLIAACLVLGRHFTRGGRRDLAVVSRTAGLALVVGWGWAMTGGVAGTLTLAVGAVAAMVWIAVVALRLRRGV</sequence>
<keyword evidence="1" id="KW-0472">Membrane</keyword>
<gene>
    <name evidence="2" type="ORF">WCD58_17700</name>
</gene>
<dbReference type="EMBL" id="JBBEGM010000007">
    <property type="protein sequence ID" value="MEJ2863007.1"/>
    <property type="molecule type" value="Genomic_DNA"/>
</dbReference>
<feature type="transmembrane region" description="Helical" evidence="1">
    <location>
        <begin position="58"/>
        <end position="77"/>
    </location>
</feature>
<keyword evidence="1" id="KW-0812">Transmembrane</keyword>
<dbReference type="Proteomes" id="UP001369736">
    <property type="component" value="Unassembled WGS sequence"/>
</dbReference>
<keyword evidence="1" id="KW-1133">Transmembrane helix</keyword>
<feature type="transmembrane region" description="Helical" evidence="1">
    <location>
        <begin position="187"/>
        <end position="208"/>
    </location>
</feature>